<keyword evidence="12" id="KW-1185">Reference proteome</keyword>
<evidence type="ECO:0000313" key="12">
    <source>
        <dbReference type="Proteomes" id="UP000321491"/>
    </source>
</evidence>
<dbReference type="SUPFAM" id="SSF52540">
    <property type="entry name" value="P-loop containing nucleoside triphosphate hydrolases"/>
    <property type="match status" value="1"/>
</dbReference>
<evidence type="ECO:0000256" key="1">
    <source>
        <dbReference type="ARBA" id="ARBA00004202"/>
    </source>
</evidence>
<dbReference type="InterPro" id="IPR003439">
    <property type="entry name" value="ABC_transporter-like_ATP-bd"/>
</dbReference>
<dbReference type="PANTHER" id="PTHR43297">
    <property type="entry name" value="OLIGOPEPTIDE TRANSPORT ATP-BINDING PROTEIN APPD"/>
    <property type="match status" value="1"/>
</dbReference>
<dbReference type="GO" id="GO:0015833">
    <property type="term" value="P:peptide transport"/>
    <property type="evidence" value="ECO:0007669"/>
    <property type="project" value="InterPro"/>
</dbReference>
<dbReference type="Gene3D" id="3.40.50.300">
    <property type="entry name" value="P-loop containing nucleotide triphosphate hydrolases"/>
    <property type="match status" value="1"/>
</dbReference>
<reference evidence="11 12" key="1">
    <citation type="submission" date="2019-07" db="EMBL/GenBank/DDBJ databases">
        <title>Whole genome shotgun sequence of Cerasibacillus quisquiliarum NBRC 102429.</title>
        <authorList>
            <person name="Hosoyama A."/>
            <person name="Uohara A."/>
            <person name="Ohji S."/>
            <person name="Ichikawa N."/>
        </authorList>
    </citation>
    <scope>NUCLEOTIDE SEQUENCE [LARGE SCALE GENOMIC DNA]</scope>
    <source>
        <strain evidence="11 12">NBRC 102429</strain>
    </source>
</reference>
<evidence type="ECO:0000256" key="3">
    <source>
        <dbReference type="ARBA" id="ARBA00022448"/>
    </source>
</evidence>
<keyword evidence="7 11" id="KW-0067">ATP-binding</keyword>
<comment type="subcellular location">
    <subcellularLocation>
        <location evidence="1">Cell membrane</location>
        <topology evidence="1">Peripheral membrane protein</topology>
    </subcellularLocation>
</comment>
<evidence type="ECO:0000313" key="11">
    <source>
        <dbReference type="EMBL" id="GEN31701.1"/>
    </source>
</evidence>
<dbReference type="NCBIfam" id="TIGR01727">
    <property type="entry name" value="oligo_HPY"/>
    <property type="match status" value="1"/>
</dbReference>
<dbReference type="Pfam" id="PF08352">
    <property type="entry name" value="oligo_HPY"/>
    <property type="match status" value="1"/>
</dbReference>
<sequence length="329" mass="37143">MVEPILDVKDLDVSFTFPDGQYKAIDSLSFTVHSNEVVGIVGESGCGKTLTSLAIMGMLPDNASITNGSICFRHKRHLVSLSEKEWQSIRGRAISMIFQEPMTALNPVYPVGKQISEVLIKHTKQSRKAIKEQTIQLMKQVGLPRAEALYHSYPHQLSGGMRQRIVIAMALIGEPDLIIADEPTTALDVTIQSQIIQLFRKLKQEKKVSMLFISHDWGVLSQVCDRVLVLYAGQLVETGPISRLVDEPLHPYTKGLIRSIPDRAKRGEPLYTIPGRVPPLKERHRGCPFYDRCRERMEICRTVRPKTVNIKEQMVQCHLYTEEMDVPSS</sequence>
<keyword evidence="6" id="KW-0547">Nucleotide-binding</keyword>
<dbReference type="InterPro" id="IPR013563">
    <property type="entry name" value="Oligopep_ABC_C"/>
</dbReference>
<name>A0A511V104_9BACI</name>
<evidence type="ECO:0000256" key="5">
    <source>
        <dbReference type="ARBA" id="ARBA00022519"/>
    </source>
</evidence>
<feature type="domain" description="ABC transporter" evidence="10">
    <location>
        <begin position="8"/>
        <end position="257"/>
    </location>
</feature>
<protein>
    <submittedName>
        <fullName evidence="11">ABC transporter ATP-binding protein</fullName>
    </submittedName>
</protein>
<dbReference type="PROSITE" id="PS50893">
    <property type="entry name" value="ABC_TRANSPORTER_2"/>
    <property type="match status" value="1"/>
</dbReference>
<proteinExistence type="inferred from homology"/>
<dbReference type="EMBL" id="BJXW01000022">
    <property type="protein sequence ID" value="GEN31701.1"/>
    <property type="molecule type" value="Genomic_DNA"/>
</dbReference>
<evidence type="ECO:0000256" key="4">
    <source>
        <dbReference type="ARBA" id="ARBA00022475"/>
    </source>
</evidence>
<evidence type="ECO:0000256" key="8">
    <source>
        <dbReference type="ARBA" id="ARBA00022967"/>
    </source>
</evidence>
<accession>A0A511V104</accession>
<dbReference type="Pfam" id="PF00005">
    <property type="entry name" value="ABC_tran"/>
    <property type="match status" value="1"/>
</dbReference>
<dbReference type="PROSITE" id="PS00211">
    <property type="entry name" value="ABC_TRANSPORTER_1"/>
    <property type="match status" value="1"/>
</dbReference>
<dbReference type="PANTHER" id="PTHR43297:SF14">
    <property type="entry name" value="ATPASE AAA-TYPE CORE DOMAIN-CONTAINING PROTEIN"/>
    <property type="match status" value="1"/>
</dbReference>
<keyword evidence="9" id="KW-0472">Membrane</keyword>
<keyword evidence="4" id="KW-1003">Cell membrane</keyword>
<evidence type="ECO:0000256" key="7">
    <source>
        <dbReference type="ARBA" id="ARBA00022840"/>
    </source>
</evidence>
<dbReference type="InterPro" id="IPR003593">
    <property type="entry name" value="AAA+_ATPase"/>
</dbReference>
<evidence type="ECO:0000256" key="9">
    <source>
        <dbReference type="ARBA" id="ARBA00023136"/>
    </source>
</evidence>
<keyword evidence="5" id="KW-0997">Cell inner membrane</keyword>
<organism evidence="11 12">
    <name type="scientific">Cerasibacillus quisquiliarum</name>
    <dbReference type="NCBI Taxonomy" id="227865"/>
    <lineage>
        <taxon>Bacteria</taxon>
        <taxon>Bacillati</taxon>
        <taxon>Bacillota</taxon>
        <taxon>Bacilli</taxon>
        <taxon>Bacillales</taxon>
        <taxon>Bacillaceae</taxon>
        <taxon>Cerasibacillus</taxon>
    </lineage>
</organism>
<keyword evidence="3" id="KW-0813">Transport</keyword>
<dbReference type="InterPro" id="IPR017871">
    <property type="entry name" value="ABC_transporter-like_CS"/>
</dbReference>
<dbReference type="OrthoDB" id="9802264at2"/>
<dbReference type="Proteomes" id="UP000321491">
    <property type="component" value="Unassembled WGS sequence"/>
</dbReference>
<dbReference type="AlphaFoldDB" id="A0A511V104"/>
<dbReference type="FunFam" id="3.40.50.300:FF:000016">
    <property type="entry name" value="Oligopeptide ABC transporter ATP-binding component"/>
    <property type="match status" value="1"/>
</dbReference>
<dbReference type="InterPro" id="IPR050388">
    <property type="entry name" value="ABC_Ni/Peptide_Import"/>
</dbReference>
<gene>
    <name evidence="11" type="ORF">CQU01_19390</name>
</gene>
<dbReference type="InterPro" id="IPR027417">
    <property type="entry name" value="P-loop_NTPase"/>
</dbReference>
<dbReference type="GO" id="GO:0005524">
    <property type="term" value="F:ATP binding"/>
    <property type="evidence" value="ECO:0007669"/>
    <property type="project" value="UniProtKB-KW"/>
</dbReference>
<evidence type="ECO:0000256" key="6">
    <source>
        <dbReference type="ARBA" id="ARBA00022741"/>
    </source>
</evidence>
<dbReference type="SMART" id="SM00382">
    <property type="entry name" value="AAA"/>
    <property type="match status" value="1"/>
</dbReference>
<comment type="caution">
    <text evidence="11">The sequence shown here is derived from an EMBL/GenBank/DDBJ whole genome shotgun (WGS) entry which is preliminary data.</text>
</comment>
<dbReference type="CDD" id="cd03257">
    <property type="entry name" value="ABC_NikE_OppD_transporters"/>
    <property type="match status" value="1"/>
</dbReference>
<dbReference type="GO" id="GO:0005886">
    <property type="term" value="C:plasma membrane"/>
    <property type="evidence" value="ECO:0007669"/>
    <property type="project" value="UniProtKB-SubCell"/>
</dbReference>
<evidence type="ECO:0000259" key="10">
    <source>
        <dbReference type="PROSITE" id="PS50893"/>
    </source>
</evidence>
<keyword evidence="8" id="KW-1278">Translocase</keyword>
<dbReference type="RefSeq" id="WP_146938088.1">
    <property type="nucleotide sequence ID" value="NZ_BJXW01000022.1"/>
</dbReference>
<evidence type="ECO:0000256" key="2">
    <source>
        <dbReference type="ARBA" id="ARBA00005417"/>
    </source>
</evidence>
<dbReference type="GO" id="GO:0016887">
    <property type="term" value="F:ATP hydrolysis activity"/>
    <property type="evidence" value="ECO:0007669"/>
    <property type="project" value="InterPro"/>
</dbReference>
<comment type="similarity">
    <text evidence="2">Belongs to the ABC transporter superfamily.</text>
</comment>